<dbReference type="InterPro" id="IPR010982">
    <property type="entry name" value="Lambda_DNA-bd_dom_sf"/>
</dbReference>
<feature type="domain" description="HTH cro/C1-type" evidence="2">
    <location>
        <begin position="8"/>
        <end position="59"/>
    </location>
</feature>
<dbReference type="GO" id="GO:0003677">
    <property type="term" value="F:DNA binding"/>
    <property type="evidence" value="ECO:0007669"/>
    <property type="project" value="InterPro"/>
</dbReference>
<dbReference type="PROSITE" id="PS50943">
    <property type="entry name" value="HTH_CROC1"/>
    <property type="match status" value="1"/>
</dbReference>
<name>A0A7X1FY36_9SPHN</name>
<feature type="transmembrane region" description="Helical" evidence="1">
    <location>
        <begin position="142"/>
        <end position="160"/>
    </location>
</feature>
<evidence type="ECO:0000313" key="3">
    <source>
        <dbReference type="EMBL" id="MBC2669031.1"/>
    </source>
</evidence>
<dbReference type="Gene3D" id="1.10.260.40">
    <property type="entry name" value="lambda repressor-like DNA-binding domains"/>
    <property type="match status" value="1"/>
</dbReference>
<dbReference type="Pfam" id="PF01381">
    <property type="entry name" value="HTH_3"/>
    <property type="match status" value="1"/>
</dbReference>
<keyword evidence="1" id="KW-1133">Transmembrane helix</keyword>
<accession>A0A7X1FY36</accession>
<keyword evidence="4" id="KW-1185">Reference proteome</keyword>
<organism evidence="3 4">
    <name type="scientific">Novosphingobium piscinae</name>
    <dbReference type="NCBI Taxonomy" id="1507448"/>
    <lineage>
        <taxon>Bacteria</taxon>
        <taxon>Pseudomonadati</taxon>
        <taxon>Pseudomonadota</taxon>
        <taxon>Alphaproteobacteria</taxon>
        <taxon>Sphingomonadales</taxon>
        <taxon>Sphingomonadaceae</taxon>
        <taxon>Novosphingobium</taxon>
    </lineage>
</organism>
<dbReference type="RefSeq" id="WP_185678924.1">
    <property type="nucleotide sequence ID" value="NZ_JACLAX010000006.1"/>
</dbReference>
<evidence type="ECO:0000259" key="2">
    <source>
        <dbReference type="PROSITE" id="PS50943"/>
    </source>
</evidence>
<dbReference type="EMBL" id="JACLAX010000006">
    <property type="protein sequence ID" value="MBC2669031.1"/>
    <property type="molecule type" value="Genomic_DNA"/>
</dbReference>
<dbReference type="AlphaFoldDB" id="A0A7X1FY36"/>
<evidence type="ECO:0000256" key="1">
    <source>
        <dbReference type="SAM" id="Phobius"/>
    </source>
</evidence>
<keyword evidence="1" id="KW-0812">Transmembrane</keyword>
<feature type="transmembrane region" description="Helical" evidence="1">
    <location>
        <begin position="96"/>
        <end position="122"/>
    </location>
</feature>
<proteinExistence type="predicted"/>
<dbReference type="PROSITE" id="PS50096">
    <property type="entry name" value="IQ"/>
    <property type="match status" value="1"/>
</dbReference>
<dbReference type="SMART" id="SM00530">
    <property type="entry name" value="HTH_XRE"/>
    <property type="match status" value="1"/>
</dbReference>
<sequence>MHISSLKLVDTRLARAMSQEELAMACALSARTIQRIEAGHSASLESTKALLAVLGVDILDDPAPTDPQYPLLPWRLVGRQIAGRLRLGASLGFDGLRLVCAAVLLVVAAAKLVVPGQAGWFVAPGRQVVGLVASPPPGAREVLGYGLVPVMLAAAMLMLLSMARVRAVVRDHTARRR</sequence>
<evidence type="ECO:0000313" key="4">
    <source>
        <dbReference type="Proteomes" id="UP000551327"/>
    </source>
</evidence>
<reference evidence="3 4" key="1">
    <citation type="submission" date="2020-08" db="EMBL/GenBank/DDBJ databases">
        <title>The genome sequence of type strain Novosphingobium piscinae KCTC 42194.</title>
        <authorList>
            <person name="Liu Y."/>
        </authorList>
    </citation>
    <scope>NUCLEOTIDE SEQUENCE [LARGE SCALE GENOMIC DNA]</scope>
    <source>
        <strain evidence="3 4">KCTC 42194</strain>
    </source>
</reference>
<protein>
    <submittedName>
        <fullName evidence="3">Helix-turn-helix transcriptional regulator</fullName>
    </submittedName>
</protein>
<keyword evidence="1" id="KW-0472">Membrane</keyword>
<dbReference type="Proteomes" id="UP000551327">
    <property type="component" value="Unassembled WGS sequence"/>
</dbReference>
<dbReference type="SUPFAM" id="SSF47413">
    <property type="entry name" value="lambda repressor-like DNA-binding domains"/>
    <property type="match status" value="1"/>
</dbReference>
<dbReference type="InterPro" id="IPR001387">
    <property type="entry name" value="Cro/C1-type_HTH"/>
</dbReference>
<dbReference type="CDD" id="cd00093">
    <property type="entry name" value="HTH_XRE"/>
    <property type="match status" value="1"/>
</dbReference>
<comment type="caution">
    <text evidence="3">The sequence shown here is derived from an EMBL/GenBank/DDBJ whole genome shotgun (WGS) entry which is preliminary data.</text>
</comment>
<gene>
    <name evidence="3" type="ORF">H7F53_07740</name>
</gene>